<dbReference type="Proteomes" id="UP000660611">
    <property type="component" value="Unassembled WGS sequence"/>
</dbReference>
<dbReference type="InterPro" id="IPR027417">
    <property type="entry name" value="P-loop_NTPase"/>
</dbReference>
<keyword evidence="2" id="KW-0547">Nucleotide-binding</keyword>
<dbReference type="InterPro" id="IPR027094">
    <property type="entry name" value="Mitofusin_fam"/>
</dbReference>
<sequence length="681" mass="73520">MPASDPSGLASMGAWLRDDPSLVRLETLSQEVRELALDAGLDPDRHPVLKDPTWPSRLRARAAAPVTVIVIGQVSSGKSTFVNSLLGRRLLPSSQDPTDGVVSVLQATEPGAPERAERVTGDGRVEAFASLEDGVRFLARQSTGAREQLDCREVRLFLDEPILENLRLVNTPGLGDRLAAFERVTLDWLHDDASDLVIWTFFPDSAANRGELGVFADALTRRRNAVLGVVTRSMEDHEDEPDFDPRTDAQLAGVVAQLRAHLGDYLHDVVLYDAYRARTLLRQAQRDPERVHDPRFALGLERCGYAEVRRVLTRLAADVDERRMLLMRQCAGTADALAVAAHAAEEVFTGRARIRADQLAAFQRVEREVINPVHDVLDADLMTIADRFAAELVHLHTEAATDVIAAEFTLTGSLLGSAASALSRVTARGTQVDTVSQRLNRAIEAEMERKLAATSFQERLHTTTRSIVQRRLNALAGELRVTVADRRPSTQTTGTIDVRPVGGMAQPFVEGIVSHVVGTVAEAAAKSLVGGASAAMGRSAIEQVGTAVAVGAARTATTSTLAKAVGVFTVVMVPLDVRKLFKDFNEGKARLIQGIAATYDRSRWLYAGRIRDTLAPIADAAVDDLRLAARAGLVPADSDEHRWAELAAAAGNAANAMQSIRETLTRAAAGLLEPPSGRHPA</sequence>
<dbReference type="SUPFAM" id="SSF52540">
    <property type="entry name" value="P-loop containing nucleoside triphosphate hydrolases"/>
    <property type="match status" value="1"/>
</dbReference>
<reference evidence="7" key="1">
    <citation type="submission" date="2021-01" db="EMBL/GenBank/DDBJ databases">
        <title>Whole genome shotgun sequence of Dactylosporangium siamense NBRC 106093.</title>
        <authorList>
            <person name="Komaki H."/>
            <person name="Tamura T."/>
        </authorList>
    </citation>
    <scope>NUCLEOTIDE SEQUENCE</scope>
    <source>
        <strain evidence="7">NBRC 106093</strain>
    </source>
</reference>
<evidence type="ECO:0000256" key="2">
    <source>
        <dbReference type="ARBA" id="ARBA00022741"/>
    </source>
</evidence>
<evidence type="ECO:0000313" key="8">
    <source>
        <dbReference type="Proteomes" id="UP000660611"/>
    </source>
</evidence>
<dbReference type="RefSeq" id="WP_203854083.1">
    <property type="nucleotide sequence ID" value="NZ_BAAAVW010000039.1"/>
</dbReference>
<dbReference type="EMBL" id="BONQ01000182">
    <property type="protein sequence ID" value="GIG52492.1"/>
    <property type="molecule type" value="Genomic_DNA"/>
</dbReference>
<keyword evidence="5" id="KW-0472">Membrane</keyword>
<evidence type="ECO:0000256" key="3">
    <source>
        <dbReference type="ARBA" id="ARBA00022801"/>
    </source>
</evidence>
<proteinExistence type="predicted"/>
<comment type="caution">
    <text evidence="7">The sequence shown here is derived from an EMBL/GenBank/DDBJ whole genome shotgun (WGS) entry which is preliminary data.</text>
</comment>
<dbReference type="GO" id="GO:0005525">
    <property type="term" value="F:GTP binding"/>
    <property type="evidence" value="ECO:0007669"/>
    <property type="project" value="UniProtKB-KW"/>
</dbReference>
<evidence type="ECO:0000256" key="1">
    <source>
        <dbReference type="ARBA" id="ARBA00004370"/>
    </source>
</evidence>
<feature type="domain" description="Dynamin N-terminal" evidence="6">
    <location>
        <begin position="68"/>
        <end position="230"/>
    </location>
</feature>
<name>A0A919PY40_9ACTN</name>
<accession>A0A919PY40</accession>
<evidence type="ECO:0000256" key="4">
    <source>
        <dbReference type="ARBA" id="ARBA00023134"/>
    </source>
</evidence>
<dbReference type="GO" id="GO:0016020">
    <property type="term" value="C:membrane"/>
    <property type="evidence" value="ECO:0007669"/>
    <property type="project" value="UniProtKB-SubCell"/>
</dbReference>
<evidence type="ECO:0000256" key="5">
    <source>
        <dbReference type="ARBA" id="ARBA00023136"/>
    </source>
</evidence>
<keyword evidence="3" id="KW-0378">Hydrolase</keyword>
<comment type="subcellular location">
    <subcellularLocation>
        <location evidence="1">Membrane</location>
    </subcellularLocation>
</comment>
<evidence type="ECO:0000313" key="7">
    <source>
        <dbReference type="EMBL" id="GIG52492.1"/>
    </source>
</evidence>
<dbReference type="InterPro" id="IPR045063">
    <property type="entry name" value="Dynamin_N"/>
</dbReference>
<organism evidence="7 8">
    <name type="scientific">Dactylosporangium siamense</name>
    <dbReference type="NCBI Taxonomy" id="685454"/>
    <lineage>
        <taxon>Bacteria</taxon>
        <taxon>Bacillati</taxon>
        <taxon>Actinomycetota</taxon>
        <taxon>Actinomycetes</taxon>
        <taxon>Micromonosporales</taxon>
        <taxon>Micromonosporaceae</taxon>
        <taxon>Dactylosporangium</taxon>
    </lineage>
</organism>
<dbReference type="AlphaFoldDB" id="A0A919PY40"/>
<dbReference type="PANTHER" id="PTHR10465">
    <property type="entry name" value="TRANSMEMBRANE GTPASE FZO1"/>
    <property type="match status" value="1"/>
</dbReference>
<dbReference type="Pfam" id="PF00350">
    <property type="entry name" value="Dynamin_N"/>
    <property type="match status" value="1"/>
</dbReference>
<evidence type="ECO:0000259" key="6">
    <source>
        <dbReference type="Pfam" id="PF00350"/>
    </source>
</evidence>
<gene>
    <name evidence="7" type="ORF">Dsi01nite_105330</name>
</gene>
<protein>
    <recommendedName>
        <fullName evidence="6">Dynamin N-terminal domain-containing protein</fullName>
    </recommendedName>
</protein>
<dbReference type="PANTHER" id="PTHR10465:SF0">
    <property type="entry name" value="SARCALUMENIN"/>
    <property type="match status" value="1"/>
</dbReference>
<keyword evidence="8" id="KW-1185">Reference proteome</keyword>
<keyword evidence="4" id="KW-0342">GTP-binding</keyword>
<dbReference type="GO" id="GO:0003924">
    <property type="term" value="F:GTPase activity"/>
    <property type="evidence" value="ECO:0007669"/>
    <property type="project" value="InterPro"/>
</dbReference>
<dbReference type="Gene3D" id="3.40.50.300">
    <property type="entry name" value="P-loop containing nucleotide triphosphate hydrolases"/>
    <property type="match status" value="1"/>
</dbReference>